<protein>
    <recommendedName>
        <fullName evidence="3">HNH nuclease domain-containing protein</fullName>
    </recommendedName>
</protein>
<reference evidence="1 2" key="1">
    <citation type="submission" date="2019-01" db="EMBL/GenBank/DDBJ databases">
        <title>Draft genome sequences of three monokaryotic isolates of the white-rot basidiomycete fungus Dichomitus squalens.</title>
        <authorList>
            <consortium name="DOE Joint Genome Institute"/>
            <person name="Lopez S.C."/>
            <person name="Andreopoulos B."/>
            <person name="Pangilinan J."/>
            <person name="Lipzen A."/>
            <person name="Riley R."/>
            <person name="Ahrendt S."/>
            <person name="Ng V."/>
            <person name="Barry K."/>
            <person name="Daum C."/>
            <person name="Grigoriev I.V."/>
            <person name="Hilden K.S."/>
            <person name="Makela M.R."/>
            <person name="de Vries R.P."/>
        </authorList>
    </citation>
    <scope>NUCLEOTIDE SEQUENCE [LARGE SCALE GENOMIC DNA]</scope>
    <source>
        <strain evidence="1 2">CBS 464.89</strain>
    </source>
</reference>
<keyword evidence="2" id="KW-1185">Reference proteome</keyword>
<feature type="non-terminal residue" evidence="1">
    <location>
        <position position="85"/>
    </location>
</feature>
<gene>
    <name evidence="1" type="ORF">BD310DRAFT_916630</name>
</gene>
<organism evidence="1 2">
    <name type="scientific">Dichomitus squalens</name>
    <dbReference type="NCBI Taxonomy" id="114155"/>
    <lineage>
        <taxon>Eukaryota</taxon>
        <taxon>Fungi</taxon>
        <taxon>Dikarya</taxon>
        <taxon>Basidiomycota</taxon>
        <taxon>Agaricomycotina</taxon>
        <taxon>Agaricomycetes</taxon>
        <taxon>Polyporales</taxon>
        <taxon>Polyporaceae</taxon>
        <taxon>Dichomitus</taxon>
    </lineage>
</organism>
<dbReference type="EMBL" id="ML145089">
    <property type="protein sequence ID" value="TBU63546.1"/>
    <property type="molecule type" value="Genomic_DNA"/>
</dbReference>
<evidence type="ECO:0000313" key="2">
    <source>
        <dbReference type="Proteomes" id="UP000292082"/>
    </source>
</evidence>
<dbReference type="Proteomes" id="UP000292082">
    <property type="component" value="Unassembled WGS sequence"/>
</dbReference>
<dbReference type="AlphaFoldDB" id="A0A4Q9Q911"/>
<proteinExistence type="predicted"/>
<name>A0A4Q9Q911_9APHY</name>
<evidence type="ECO:0000313" key="1">
    <source>
        <dbReference type="EMBL" id="TBU63546.1"/>
    </source>
</evidence>
<accession>A0A4Q9Q911</accession>
<sequence>MKDLQSTPRNHFDAKLTALARDNFRCMVTGRVDGSSLMNGLITCLPGEITTMTQCAHIFPDSLGDLQTGGSGNKEHQVATAWTLL</sequence>
<evidence type="ECO:0008006" key="3">
    <source>
        <dbReference type="Google" id="ProtNLM"/>
    </source>
</evidence>